<dbReference type="AlphaFoldDB" id="A0A5J5BDS3"/>
<accession>A0A5J5BDS3</accession>
<organism evidence="1 2">
    <name type="scientific">Nyssa sinensis</name>
    <dbReference type="NCBI Taxonomy" id="561372"/>
    <lineage>
        <taxon>Eukaryota</taxon>
        <taxon>Viridiplantae</taxon>
        <taxon>Streptophyta</taxon>
        <taxon>Embryophyta</taxon>
        <taxon>Tracheophyta</taxon>
        <taxon>Spermatophyta</taxon>
        <taxon>Magnoliopsida</taxon>
        <taxon>eudicotyledons</taxon>
        <taxon>Gunneridae</taxon>
        <taxon>Pentapetalae</taxon>
        <taxon>asterids</taxon>
        <taxon>Cornales</taxon>
        <taxon>Nyssaceae</taxon>
        <taxon>Nyssa</taxon>
    </lineage>
</organism>
<dbReference type="OrthoDB" id="1896560at2759"/>
<gene>
    <name evidence="1" type="ORF">F0562_026063</name>
</gene>
<sequence length="221" mass="24550">MQQCYTSLEDLTIRDSCDSLKALSLGFPKLRSLTIEGCANFESLSVPKEIRNLASLDIYECPNMVSFPRGGLAAPSLTDISILDCMNLKSLTEGMHLQLPSLKYLWIAECPELESFPEGLPSSLRNLSILNCNKLTNRRMEFPDDMLLLPSSLNTLWISCPYLKSLNHKALQHLTSLQQLTIEGCPNLQSLPGGLPTSLSRLATVGCLNESSRPILKQYFL</sequence>
<dbReference type="InterPro" id="IPR032675">
    <property type="entry name" value="LRR_dom_sf"/>
</dbReference>
<reference evidence="1 2" key="1">
    <citation type="submission" date="2019-09" db="EMBL/GenBank/DDBJ databases">
        <title>A chromosome-level genome assembly of the Chinese tupelo Nyssa sinensis.</title>
        <authorList>
            <person name="Yang X."/>
            <person name="Kang M."/>
            <person name="Yang Y."/>
            <person name="Xiong H."/>
            <person name="Wang M."/>
            <person name="Zhang Z."/>
            <person name="Wang Z."/>
            <person name="Wu H."/>
            <person name="Ma T."/>
            <person name="Liu J."/>
            <person name="Xi Z."/>
        </authorList>
    </citation>
    <scope>NUCLEOTIDE SEQUENCE [LARGE SCALE GENOMIC DNA]</scope>
    <source>
        <strain evidence="1">J267</strain>
        <tissue evidence="1">Leaf</tissue>
    </source>
</reference>
<dbReference type="EMBL" id="CM018037">
    <property type="protein sequence ID" value="KAA8539371.1"/>
    <property type="molecule type" value="Genomic_DNA"/>
</dbReference>
<evidence type="ECO:0008006" key="3">
    <source>
        <dbReference type="Google" id="ProtNLM"/>
    </source>
</evidence>
<evidence type="ECO:0000313" key="2">
    <source>
        <dbReference type="Proteomes" id="UP000325577"/>
    </source>
</evidence>
<name>A0A5J5BDS3_9ASTE</name>
<proteinExistence type="predicted"/>
<evidence type="ECO:0000313" key="1">
    <source>
        <dbReference type="EMBL" id="KAA8539371.1"/>
    </source>
</evidence>
<keyword evidence="2" id="KW-1185">Reference proteome</keyword>
<dbReference type="SUPFAM" id="SSF52058">
    <property type="entry name" value="L domain-like"/>
    <property type="match status" value="1"/>
</dbReference>
<protein>
    <recommendedName>
        <fullName evidence="3">NB-ARC domain-containing protein</fullName>
    </recommendedName>
</protein>
<dbReference type="PANTHER" id="PTHR34630:SF103">
    <property type="entry name" value="AND NB-ARC DOMAIN DISEASE RESISTANCE PROTEIN, PUTATIVE-RELATED"/>
    <property type="match status" value="1"/>
</dbReference>
<dbReference type="Proteomes" id="UP000325577">
    <property type="component" value="Linkage Group LG14"/>
</dbReference>
<dbReference type="Gene3D" id="3.80.10.10">
    <property type="entry name" value="Ribonuclease Inhibitor"/>
    <property type="match status" value="2"/>
</dbReference>
<dbReference type="PANTHER" id="PTHR34630">
    <property type="entry name" value="OS11G0677101 PROTEIN"/>
    <property type="match status" value="1"/>
</dbReference>